<gene>
    <name evidence="1" type="ORF">PT974_02695</name>
</gene>
<organism evidence="1 2">
    <name type="scientific">Cladobotryum mycophilum</name>
    <dbReference type="NCBI Taxonomy" id="491253"/>
    <lineage>
        <taxon>Eukaryota</taxon>
        <taxon>Fungi</taxon>
        <taxon>Dikarya</taxon>
        <taxon>Ascomycota</taxon>
        <taxon>Pezizomycotina</taxon>
        <taxon>Sordariomycetes</taxon>
        <taxon>Hypocreomycetidae</taxon>
        <taxon>Hypocreales</taxon>
        <taxon>Hypocreaceae</taxon>
        <taxon>Cladobotryum</taxon>
    </lineage>
</organism>
<dbReference type="Proteomes" id="UP001338125">
    <property type="component" value="Unassembled WGS sequence"/>
</dbReference>
<evidence type="ECO:0008006" key="3">
    <source>
        <dbReference type="Google" id="ProtNLM"/>
    </source>
</evidence>
<evidence type="ECO:0000313" key="2">
    <source>
        <dbReference type="Proteomes" id="UP001338125"/>
    </source>
</evidence>
<keyword evidence="2" id="KW-1185">Reference proteome</keyword>
<accession>A0ABR0T014</accession>
<name>A0ABR0T014_9HYPO</name>
<comment type="caution">
    <text evidence="1">The sequence shown here is derived from an EMBL/GenBank/DDBJ whole genome shotgun (WGS) entry which is preliminary data.</text>
</comment>
<protein>
    <recommendedName>
        <fullName evidence="3">HNH nuclease domain-containing protein</fullName>
    </recommendedName>
</protein>
<proteinExistence type="predicted"/>
<reference evidence="1 2" key="1">
    <citation type="submission" date="2024-01" db="EMBL/GenBank/DDBJ databases">
        <title>Complete genome of Cladobotryum mycophilum ATHUM6906.</title>
        <authorList>
            <person name="Christinaki A.C."/>
            <person name="Myridakis A.I."/>
            <person name="Kouvelis V.N."/>
        </authorList>
    </citation>
    <scope>NUCLEOTIDE SEQUENCE [LARGE SCALE GENOMIC DNA]</scope>
    <source>
        <strain evidence="1 2">ATHUM6906</strain>
    </source>
</reference>
<evidence type="ECO:0000313" key="1">
    <source>
        <dbReference type="EMBL" id="KAK5997340.1"/>
    </source>
</evidence>
<sequence length="202" mass="22986">MAYIVPDLGEINTDYLFGEAPSSYGHFMSPQNGIPMKSSYQEIWNNGHIVLAPVKGTTDVKVVVLDSTNDDPLVNEIDGRTLSFRNEFRPAENYLCFRLITTLLRQHRHKEADWWRAYIHQGLEVMWELPETELCKASIRTLALRIGLLNSKDALYLATGSNQSLEREERDNEISDLVTLATNSARVDVLTEAVQTFLKSRI</sequence>
<dbReference type="EMBL" id="JAVFKD010000002">
    <property type="protein sequence ID" value="KAK5997340.1"/>
    <property type="molecule type" value="Genomic_DNA"/>
</dbReference>